<sequence>MRLAPLLALLAMPLHAQDIDAFLAETGAPGAMIVTFDGSEVVEHVAGSRRLGTDAPVEEGDAWHLGSITKSATATLAARLIADGRLSADTPLSAALPDAPDAYADVMLAELLSHRSGLPANVGFLTALRLQGIDAERDPVADRQRYATVILGKERGPRGEFLYSNAGYVLAALMMERLTGTPYETLLRDEILTPLGLTSAGFGPPPAIEGHRGGLFGVRPAGQGAGADNPPVLNPAGRLHMSGPDLMTYLRAHLDRDPDYLPPALWDWLHIPPEGDDYAMGWVVHESGALVHDGSNTFWYAIAAFWPGTDRALILATNDGRIEAQQPAFRTVFEAFAP</sequence>
<organism evidence="5 6">
    <name type="scientific">Pontivivens ytuae</name>
    <dbReference type="NCBI Taxonomy" id="2789856"/>
    <lineage>
        <taxon>Bacteria</taxon>
        <taxon>Pseudomonadati</taxon>
        <taxon>Pseudomonadota</taxon>
        <taxon>Alphaproteobacteria</taxon>
        <taxon>Rhodobacterales</taxon>
        <taxon>Paracoccaceae</taxon>
        <taxon>Pontivivens</taxon>
    </lineage>
</organism>
<proteinExistence type="predicted"/>
<reference evidence="5 6" key="1">
    <citation type="submission" date="2020-11" db="EMBL/GenBank/DDBJ databases">
        <title>Description of Pontivivens ytuae sp. nov. isolated from deep sea sediment of Mariana Trench.</title>
        <authorList>
            <person name="Wang Z."/>
            <person name="Sun Q.-L."/>
            <person name="Xu X.-D."/>
            <person name="Tang Y.-Z."/>
            <person name="Zhang J."/>
        </authorList>
    </citation>
    <scope>NUCLEOTIDE SEQUENCE [LARGE SCALE GENOMIC DNA]</scope>
    <source>
        <strain evidence="5 6">MT2928</strain>
    </source>
</reference>
<feature type="signal peptide" evidence="3">
    <location>
        <begin position="1"/>
        <end position="16"/>
    </location>
</feature>
<name>A0A7S9LQN9_9RHOB</name>
<dbReference type="InterPro" id="IPR001466">
    <property type="entry name" value="Beta-lactam-related"/>
</dbReference>
<evidence type="ECO:0000259" key="4">
    <source>
        <dbReference type="Pfam" id="PF00144"/>
    </source>
</evidence>
<keyword evidence="2" id="KW-0472">Membrane</keyword>
<evidence type="ECO:0000256" key="2">
    <source>
        <dbReference type="ARBA" id="ARBA00023136"/>
    </source>
</evidence>
<accession>A0A7S9LQN9</accession>
<evidence type="ECO:0000256" key="1">
    <source>
        <dbReference type="ARBA" id="ARBA00004370"/>
    </source>
</evidence>
<dbReference type="SUPFAM" id="SSF56601">
    <property type="entry name" value="beta-lactamase/transpeptidase-like"/>
    <property type="match status" value="1"/>
</dbReference>
<dbReference type="RefSeq" id="WP_196102682.1">
    <property type="nucleotide sequence ID" value="NZ_CP064942.1"/>
</dbReference>
<gene>
    <name evidence="5" type="ORF">I0K15_17050</name>
</gene>
<evidence type="ECO:0000256" key="3">
    <source>
        <dbReference type="SAM" id="SignalP"/>
    </source>
</evidence>
<comment type="subcellular location">
    <subcellularLocation>
        <location evidence="1">Membrane</location>
    </subcellularLocation>
</comment>
<dbReference type="KEGG" id="poz:I0K15_17050"/>
<keyword evidence="3" id="KW-0732">Signal</keyword>
<feature type="domain" description="Beta-lactamase-related" evidence="4">
    <location>
        <begin position="17"/>
        <end position="321"/>
    </location>
</feature>
<keyword evidence="6" id="KW-1185">Reference proteome</keyword>
<dbReference type="InterPro" id="IPR050491">
    <property type="entry name" value="AmpC-like"/>
</dbReference>
<dbReference type="Gene3D" id="3.40.710.10">
    <property type="entry name" value="DD-peptidase/beta-lactamase superfamily"/>
    <property type="match status" value="1"/>
</dbReference>
<feature type="chain" id="PRO_5032513493" evidence="3">
    <location>
        <begin position="17"/>
        <end position="338"/>
    </location>
</feature>
<dbReference type="EMBL" id="CP064942">
    <property type="protein sequence ID" value="QPH53473.1"/>
    <property type="molecule type" value="Genomic_DNA"/>
</dbReference>
<dbReference type="PANTHER" id="PTHR46825">
    <property type="entry name" value="D-ALANYL-D-ALANINE-CARBOXYPEPTIDASE/ENDOPEPTIDASE AMPH"/>
    <property type="match status" value="1"/>
</dbReference>
<evidence type="ECO:0000313" key="5">
    <source>
        <dbReference type="EMBL" id="QPH53473.1"/>
    </source>
</evidence>
<dbReference type="InterPro" id="IPR012338">
    <property type="entry name" value="Beta-lactam/transpept-like"/>
</dbReference>
<dbReference type="PANTHER" id="PTHR46825:SF11">
    <property type="entry name" value="PENICILLIN-BINDING PROTEIN 4"/>
    <property type="match status" value="1"/>
</dbReference>
<evidence type="ECO:0000313" key="6">
    <source>
        <dbReference type="Proteomes" id="UP000594800"/>
    </source>
</evidence>
<dbReference type="GO" id="GO:0016020">
    <property type="term" value="C:membrane"/>
    <property type="evidence" value="ECO:0007669"/>
    <property type="project" value="UniProtKB-SubCell"/>
</dbReference>
<dbReference type="Proteomes" id="UP000594800">
    <property type="component" value="Chromosome"/>
</dbReference>
<protein>
    <submittedName>
        <fullName evidence="5">Beta-lactamase family protein</fullName>
    </submittedName>
</protein>
<dbReference type="Pfam" id="PF00144">
    <property type="entry name" value="Beta-lactamase"/>
    <property type="match status" value="1"/>
</dbReference>
<dbReference type="AlphaFoldDB" id="A0A7S9LQN9"/>